<accession>A0ABP4SQI7</accession>
<sequence length="104" mass="11106">MILIGRLVGRNWLIATGTAALETPAGAGSSGDRAARTNTGNHLSGSHVFPRAGPWCGDRIGLTVRRHYSGADEHHKQTVKQGSEQGSKQSSPAEQQADHRRPPM</sequence>
<feature type="region of interest" description="Disordered" evidence="1">
    <location>
        <begin position="23"/>
        <end position="47"/>
    </location>
</feature>
<organism evidence="2 3">
    <name type="scientific">Streptomyces yatensis</name>
    <dbReference type="NCBI Taxonomy" id="155177"/>
    <lineage>
        <taxon>Bacteria</taxon>
        <taxon>Bacillati</taxon>
        <taxon>Actinomycetota</taxon>
        <taxon>Actinomycetes</taxon>
        <taxon>Kitasatosporales</taxon>
        <taxon>Streptomycetaceae</taxon>
        <taxon>Streptomyces</taxon>
        <taxon>Streptomyces violaceusniger group</taxon>
    </lineage>
</organism>
<protein>
    <recommendedName>
        <fullName evidence="4">Secreted protein</fullName>
    </recommendedName>
</protein>
<dbReference type="Proteomes" id="UP001499947">
    <property type="component" value="Unassembled WGS sequence"/>
</dbReference>
<feature type="region of interest" description="Disordered" evidence="1">
    <location>
        <begin position="67"/>
        <end position="104"/>
    </location>
</feature>
<proteinExistence type="predicted"/>
<gene>
    <name evidence="2" type="ORF">GCM10009680_14270</name>
</gene>
<dbReference type="EMBL" id="BAAALR010000016">
    <property type="protein sequence ID" value="GAA1675802.1"/>
    <property type="molecule type" value="Genomic_DNA"/>
</dbReference>
<comment type="caution">
    <text evidence="2">The sequence shown here is derived from an EMBL/GenBank/DDBJ whole genome shotgun (WGS) entry which is preliminary data.</text>
</comment>
<reference evidence="3" key="1">
    <citation type="journal article" date="2019" name="Int. J. Syst. Evol. Microbiol.">
        <title>The Global Catalogue of Microorganisms (GCM) 10K type strain sequencing project: providing services to taxonomists for standard genome sequencing and annotation.</title>
        <authorList>
            <consortium name="The Broad Institute Genomics Platform"/>
            <consortium name="The Broad Institute Genome Sequencing Center for Infectious Disease"/>
            <person name="Wu L."/>
            <person name="Ma J."/>
        </authorList>
    </citation>
    <scope>NUCLEOTIDE SEQUENCE [LARGE SCALE GENOMIC DNA]</scope>
    <source>
        <strain evidence="3">JCM 13244</strain>
    </source>
</reference>
<keyword evidence="3" id="KW-1185">Reference proteome</keyword>
<evidence type="ECO:0000313" key="3">
    <source>
        <dbReference type="Proteomes" id="UP001499947"/>
    </source>
</evidence>
<evidence type="ECO:0008006" key="4">
    <source>
        <dbReference type="Google" id="ProtNLM"/>
    </source>
</evidence>
<evidence type="ECO:0000313" key="2">
    <source>
        <dbReference type="EMBL" id="GAA1675802.1"/>
    </source>
</evidence>
<name>A0ABP4SQI7_9ACTN</name>
<evidence type="ECO:0000256" key="1">
    <source>
        <dbReference type="SAM" id="MobiDB-lite"/>
    </source>
</evidence>
<feature type="compositionally biased region" description="Low complexity" evidence="1">
    <location>
        <begin position="80"/>
        <end position="91"/>
    </location>
</feature>